<gene>
    <name evidence="1" type="ORF">ParKJ_27905</name>
</gene>
<dbReference type="Gene3D" id="3.20.20.140">
    <property type="entry name" value="Metal-dependent hydrolases"/>
    <property type="match status" value="1"/>
</dbReference>
<dbReference type="SUPFAM" id="SSF51556">
    <property type="entry name" value="Metallo-dependent hydrolases"/>
    <property type="match status" value="1"/>
</dbReference>
<dbReference type="EMBL" id="JANSLM010000012">
    <property type="protein sequence ID" value="MDT8841257.1"/>
    <property type="molecule type" value="Genomic_DNA"/>
</dbReference>
<evidence type="ECO:0000313" key="1">
    <source>
        <dbReference type="EMBL" id="MDT8841257.1"/>
    </source>
</evidence>
<dbReference type="InterPro" id="IPR046249">
    <property type="entry name" value="DUF6282"/>
</dbReference>
<evidence type="ECO:0000313" key="2">
    <source>
        <dbReference type="Proteomes" id="UP001246473"/>
    </source>
</evidence>
<proteinExistence type="predicted"/>
<dbReference type="RefSeq" id="WP_315697312.1">
    <property type="nucleotide sequence ID" value="NZ_JANSLM010000012.1"/>
</dbReference>
<dbReference type="AlphaFoldDB" id="A0AAP5UYJ3"/>
<dbReference type="InterPro" id="IPR032466">
    <property type="entry name" value="Metal_Hydrolase"/>
</dbReference>
<dbReference type="Pfam" id="PF19799">
    <property type="entry name" value="DUF6282"/>
    <property type="match status" value="1"/>
</dbReference>
<organism evidence="1 2">
    <name type="scientific">Paraburkholderia fungorum</name>
    <dbReference type="NCBI Taxonomy" id="134537"/>
    <lineage>
        <taxon>Bacteria</taxon>
        <taxon>Pseudomonadati</taxon>
        <taxon>Pseudomonadota</taxon>
        <taxon>Betaproteobacteria</taxon>
        <taxon>Burkholderiales</taxon>
        <taxon>Burkholderiaceae</taxon>
        <taxon>Paraburkholderia</taxon>
    </lineage>
</organism>
<accession>A0AAP5UYJ3</accession>
<name>A0AAP5UYJ3_9BURK</name>
<protein>
    <submittedName>
        <fullName evidence="1">DUF6282 family protein</fullName>
    </submittedName>
</protein>
<sequence>MSNVNDVAATNWRETDPSVVERLVKGAIDLHCHSGPSVMPRYFTHYEAMQEASDAGLRAILIKDHYYSATPTTEMLNKHFKHLGVKLLSGVPLNNQSGGLNIYAVEHGIALGARMIWMPTFASANHIRHHHQDADFQFPKARKKMLEPKPLTVVDEQGRLLPAVLPILDMIAEHDVVLSSGHLHISEIWPLFEEARRRGVTRMICNHPTYVIDATNEDIKTLASMGVYLEHSMCMFAENSKFRFYEPPILDGLIKAGTVDKTILGSDLGQVGNPRVVDGFKSVISMCLDLGYSESDVRKMVSTNAANLIGLEADE</sequence>
<reference evidence="1" key="1">
    <citation type="submission" date="2022-08" db="EMBL/GenBank/DDBJ databases">
        <authorList>
            <person name="Kim S.-J."/>
        </authorList>
    </citation>
    <scope>NUCLEOTIDE SEQUENCE</scope>
    <source>
        <strain evidence="1">KJ</strain>
    </source>
</reference>
<dbReference type="Proteomes" id="UP001246473">
    <property type="component" value="Unassembled WGS sequence"/>
</dbReference>
<comment type="caution">
    <text evidence="1">The sequence shown here is derived from an EMBL/GenBank/DDBJ whole genome shotgun (WGS) entry which is preliminary data.</text>
</comment>